<dbReference type="Pfam" id="PF12399">
    <property type="entry name" value="BCA_ABC_TP_C"/>
    <property type="match status" value="1"/>
</dbReference>
<protein>
    <recommendedName>
        <fullName evidence="4">ABC transporter domain-containing protein</fullName>
    </recommendedName>
</protein>
<reference evidence="5" key="1">
    <citation type="journal article" date="2014" name="Front. Microbiol.">
        <title>High frequency of phylogenetically diverse reductive dehalogenase-homologous genes in deep subseafloor sedimentary metagenomes.</title>
        <authorList>
            <person name="Kawai M."/>
            <person name="Futagami T."/>
            <person name="Toyoda A."/>
            <person name="Takaki Y."/>
            <person name="Nishi S."/>
            <person name="Hori S."/>
            <person name="Arai W."/>
            <person name="Tsubouchi T."/>
            <person name="Morono Y."/>
            <person name="Uchiyama I."/>
            <person name="Ito T."/>
            <person name="Fujiyama A."/>
            <person name="Inagaki F."/>
            <person name="Takami H."/>
        </authorList>
    </citation>
    <scope>NUCLEOTIDE SEQUENCE</scope>
    <source>
        <strain evidence="5">Expedition CK06-06</strain>
    </source>
</reference>
<gene>
    <name evidence="5" type="ORF">S01H1_11774</name>
</gene>
<dbReference type="PROSITE" id="PS50893">
    <property type="entry name" value="ABC_TRANSPORTER_2"/>
    <property type="match status" value="1"/>
</dbReference>
<dbReference type="SUPFAM" id="SSF52540">
    <property type="entry name" value="P-loop containing nucleoside triphosphate hydrolases"/>
    <property type="match status" value="1"/>
</dbReference>
<dbReference type="InterPro" id="IPR051120">
    <property type="entry name" value="ABC_AA/LPS_Transport"/>
</dbReference>
<dbReference type="InterPro" id="IPR027417">
    <property type="entry name" value="P-loop_NTPase"/>
</dbReference>
<dbReference type="GO" id="GO:0005524">
    <property type="term" value="F:ATP binding"/>
    <property type="evidence" value="ECO:0007669"/>
    <property type="project" value="UniProtKB-KW"/>
</dbReference>
<keyword evidence="2" id="KW-0547">Nucleotide-binding</keyword>
<name>X0SLW3_9ZZZZ</name>
<dbReference type="GO" id="GO:0016887">
    <property type="term" value="F:ATP hydrolysis activity"/>
    <property type="evidence" value="ECO:0007669"/>
    <property type="project" value="InterPro"/>
</dbReference>
<proteinExistence type="predicted"/>
<dbReference type="EMBL" id="BARS01006016">
    <property type="protein sequence ID" value="GAF82063.1"/>
    <property type="molecule type" value="Genomic_DNA"/>
</dbReference>
<comment type="caution">
    <text evidence="5">The sequence shown here is derived from an EMBL/GenBank/DDBJ whole genome shotgun (WGS) entry which is preliminary data.</text>
</comment>
<evidence type="ECO:0000256" key="1">
    <source>
        <dbReference type="ARBA" id="ARBA00022448"/>
    </source>
</evidence>
<organism evidence="5">
    <name type="scientific">marine sediment metagenome</name>
    <dbReference type="NCBI Taxonomy" id="412755"/>
    <lineage>
        <taxon>unclassified sequences</taxon>
        <taxon>metagenomes</taxon>
        <taxon>ecological metagenomes</taxon>
    </lineage>
</organism>
<dbReference type="CDD" id="cd03219">
    <property type="entry name" value="ABC_Mj1267_LivG_branched"/>
    <property type="match status" value="1"/>
</dbReference>
<dbReference type="InterPro" id="IPR003593">
    <property type="entry name" value="AAA+_ATPase"/>
</dbReference>
<keyword evidence="1" id="KW-0813">Transport</keyword>
<evidence type="ECO:0000259" key="4">
    <source>
        <dbReference type="PROSITE" id="PS50893"/>
    </source>
</evidence>
<dbReference type="PANTHER" id="PTHR45772:SF3">
    <property type="entry name" value="ABC TRANSPORTER ATP-BINDING PROTEIN"/>
    <property type="match status" value="1"/>
</dbReference>
<dbReference type="InterPro" id="IPR032823">
    <property type="entry name" value="BCA_ABC_TP_C"/>
</dbReference>
<sequence length="236" mass="25938">MKVLEVKNLTKKFGGFTALNNVSFSLEEGQVTSIIGPNGAGKTTAIRLISGELDPSGGQIIFKGARITKASLNKHAIRGISRTFQVPSVFSTLSVIDNLRMAARARHVGKVAIDNRCEGILEEVRMLPDMNRMAGELAHSKKRILEWCMSVIQEPDVLLMDELGAGLADSELASLYDLIKAKAKTITPLFVEHRLEFVFRISDRVIVLHEGERIADGSPSEIKSNEEVRKAYYGGD</sequence>
<dbReference type="Pfam" id="PF00005">
    <property type="entry name" value="ABC_tran"/>
    <property type="match status" value="1"/>
</dbReference>
<dbReference type="InterPro" id="IPR003439">
    <property type="entry name" value="ABC_transporter-like_ATP-bd"/>
</dbReference>
<keyword evidence="3" id="KW-0067">ATP-binding</keyword>
<dbReference type="Gene3D" id="3.40.50.300">
    <property type="entry name" value="P-loop containing nucleotide triphosphate hydrolases"/>
    <property type="match status" value="1"/>
</dbReference>
<feature type="domain" description="ABC transporter" evidence="4">
    <location>
        <begin position="4"/>
        <end position="235"/>
    </location>
</feature>
<dbReference type="GO" id="GO:0005886">
    <property type="term" value="C:plasma membrane"/>
    <property type="evidence" value="ECO:0007669"/>
    <property type="project" value="TreeGrafter"/>
</dbReference>
<dbReference type="PANTHER" id="PTHR45772">
    <property type="entry name" value="CONSERVED COMPONENT OF ABC TRANSPORTER FOR NATURAL AMINO ACIDS-RELATED"/>
    <property type="match status" value="1"/>
</dbReference>
<dbReference type="AlphaFoldDB" id="X0SLW3"/>
<dbReference type="SMART" id="SM00382">
    <property type="entry name" value="AAA"/>
    <property type="match status" value="1"/>
</dbReference>
<accession>X0SLW3</accession>
<evidence type="ECO:0000256" key="2">
    <source>
        <dbReference type="ARBA" id="ARBA00022741"/>
    </source>
</evidence>
<evidence type="ECO:0000313" key="5">
    <source>
        <dbReference type="EMBL" id="GAF82063.1"/>
    </source>
</evidence>
<evidence type="ECO:0000256" key="3">
    <source>
        <dbReference type="ARBA" id="ARBA00022840"/>
    </source>
</evidence>